<organism evidence="3 5">
    <name type="scientific">Acinetobacter johnsonii</name>
    <dbReference type="NCBI Taxonomy" id="40214"/>
    <lineage>
        <taxon>Bacteria</taxon>
        <taxon>Pseudomonadati</taxon>
        <taxon>Pseudomonadota</taxon>
        <taxon>Gammaproteobacteria</taxon>
        <taxon>Moraxellales</taxon>
        <taxon>Moraxellaceae</taxon>
        <taxon>Acinetobacter</taxon>
    </lineage>
</organism>
<dbReference type="RefSeq" id="WP_004984981.1">
    <property type="nucleotide sequence ID" value="NZ_BJUJ01000072.1"/>
</dbReference>
<dbReference type="Proteomes" id="UP001157887">
    <property type="component" value="Unassembled WGS sequence"/>
</dbReference>
<dbReference type="Proteomes" id="UP001161099">
    <property type="component" value="Unassembled WGS sequence"/>
</dbReference>
<comment type="caution">
    <text evidence="3">The sequence shown here is derived from an EMBL/GenBank/DDBJ whole genome shotgun (WGS) entry which is preliminary data.</text>
</comment>
<evidence type="ECO:0000313" key="2">
    <source>
        <dbReference type="EMBL" id="MDG9786501.1"/>
    </source>
</evidence>
<dbReference type="GeneID" id="56340537"/>
<sequence>MPQYLALAEKVIKDIKEEVGIERDQKGLFTLIILKVREYTHSSNLKVDHEICATIFDDENKIEGIKRLDLTLIPRISNEDEFLLWLAGFIQHITIDESKKDQIPLSIVMKQSKKSSKHTLLDDVNYEYEIYKYFREPSKEKITDE</sequence>
<gene>
    <name evidence="1" type="ORF">AJO04nite_22700</name>
    <name evidence="3" type="ORF">N5D11_11875</name>
    <name evidence="2" type="ORF">N7566_05750</name>
</gene>
<reference evidence="1 4" key="1">
    <citation type="submission" date="2019-07" db="EMBL/GenBank/DDBJ databases">
        <title>Whole genome shotgun sequence of Acinetobacter johnsonii NBRC 102197.</title>
        <authorList>
            <person name="Hosoyama A."/>
            <person name="Uohara A."/>
            <person name="Ohji S."/>
            <person name="Ichikawa N."/>
        </authorList>
    </citation>
    <scope>NUCLEOTIDE SEQUENCE [LARGE SCALE GENOMIC DNA]</scope>
    <source>
        <strain evidence="1 4">NBRC 102197</strain>
    </source>
</reference>
<reference evidence="3" key="2">
    <citation type="submission" date="2022-09" db="EMBL/GenBank/DDBJ databases">
        <title>Intensive care unit water sources are persistently colonized with multi-drug resistant bacteria and are the site of extensive horizontal gene transfer of antibiotic resistance genes.</title>
        <authorList>
            <person name="Diorio-Toth L."/>
        </authorList>
    </citation>
    <scope>NUCLEOTIDE SEQUENCE</scope>
    <source>
        <strain evidence="3">GD03851</strain>
        <strain evidence="2">GD04065</strain>
    </source>
</reference>
<accession>A0AA42IGT4</accession>
<evidence type="ECO:0000313" key="3">
    <source>
        <dbReference type="EMBL" id="MDH0656805.1"/>
    </source>
</evidence>
<name>A0AA42IGT4_ACIJO</name>
<dbReference type="EMBL" id="BJUJ01000072">
    <property type="protein sequence ID" value="GEK45012.1"/>
    <property type="molecule type" value="Genomic_DNA"/>
</dbReference>
<protein>
    <submittedName>
        <fullName evidence="3">Uncharacterized protein</fullName>
    </submittedName>
</protein>
<dbReference type="EMBL" id="JAOCDR010000029">
    <property type="protein sequence ID" value="MDH0656805.1"/>
    <property type="molecule type" value="Genomic_DNA"/>
</dbReference>
<proteinExistence type="predicted"/>
<evidence type="ECO:0000313" key="4">
    <source>
        <dbReference type="Proteomes" id="UP000321274"/>
    </source>
</evidence>
<dbReference type="Proteomes" id="UP000321274">
    <property type="component" value="Unassembled WGS sequence"/>
</dbReference>
<dbReference type="AlphaFoldDB" id="A0AA42IGT4"/>
<evidence type="ECO:0000313" key="5">
    <source>
        <dbReference type="Proteomes" id="UP001161099"/>
    </source>
</evidence>
<evidence type="ECO:0000313" key="1">
    <source>
        <dbReference type="EMBL" id="GEK45012.1"/>
    </source>
</evidence>
<dbReference type="EMBL" id="JAOECG010000004">
    <property type="protein sequence ID" value="MDG9786501.1"/>
    <property type="molecule type" value="Genomic_DNA"/>
</dbReference>